<evidence type="ECO:0000256" key="8">
    <source>
        <dbReference type="RuleBase" id="RU000454"/>
    </source>
</evidence>
<evidence type="ECO:0000256" key="6">
    <source>
        <dbReference type="ARBA" id="ARBA00022801"/>
    </source>
</evidence>
<dbReference type="Proteomes" id="UP001172673">
    <property type="component" value="Unassembled WGS sequence"/>
</dbReference>
<evidence type="ECO:0000256" key="1">
    <source>
        <dbReference type="ARBA" id="ARBA00004609"/>
    </source>
</evidence>
<dbReference type="AlphaFoldDB" id="A0AA39CEJ1"/>
<proteinExistence type="inferred from homology"/>
<dbReference type="InterPro" id="IPR033121">
    <property type="entry name" value="PEPTIDASE_A1"/>
</dbReference>
<dbReference type="InterPro" id="IPR021109">
    <property type="entry name" value="Peptidase_aspartic_dom_sf"/>
</dbReference>
<dbReference type="Pfam" id="PF00026">
    <property type="entry name" value="Asp"/>
    <property type="match status" value="1"/>
</dbReference>
<evidence type="ECO:0000313" key="10">
    <source>
        <dbReference type="EMBL" id="KAJ9605361.1"/>
    </source>
</evidence>
<feature type="active site" evidence="7">
    <location>
        <position position="77"/>
    </location>
</feature>
<keyword evidence="5 8" id="KW-0064">Aspartyl protease</keyword>
<keyword evidence="11" id="KW-1185">Reference proteome</keyword>
<keyword evidence="4" id="KW-0732">Signal</keyword>
<dbReference type="InterPro" id="IPR001461">
    <property type="entry name" value="Aspartic_peptidase_A1"/>
</dbReference>
<dbReference type="GO" id="GO:0004190">
    <property type="term" value="F:aspartic-type endopeptidase activity"/>
    <property type="evidence" value="ECO:0007669"/>
    <property type="project" value="UniProtKB-KW"/>
</dbReference>
<name>A0AA39CEJ1_9EURO</name>
<evidence type="ECO:0000256" key="7">
    <source>
        <dbReference type="PIRSR" id="PIRSR601461-1"/>
    </source>
</evidence>
<evidence type="ECO:0000256" key="2">
    <source>
        <dbReference type="ARBA" id="ARBA00007447"/>
    </source>
</evidence>
<dbReference type="Gene3D" id="2.40.70.10">
    <property type="entry name" value="Acid Proteases"/>
    <property type="match status" value="2"/>
</dbReference>
<dbReference type="PROSITE" id="PS00141">
    <property type="entry name" value="ASP_PROTEASE"/>
    <property type="match status" value="1"/>
</dbReference>
<comment type="similarity">
    <text evidence="2 8">Belongs to the peptidase A1 family.</text>
</comment>
<evidence type="ECO:0000313" key="11">
    <source>
        <dbReference type="Proteomes" id="UP001172673"/>
    </source>
</evidence>
<gene>
    <name evidence="10" type="ORF">H2200_010018</name>
</gene>
<reference evidence="10" key="1">
    <citation type="submission" date="2022-10" db="EMBL/GenBank/DDBJ databases">
        <title>Culturing micro-colonial fungi from biological soil crusts in the Mojave desert and describing Neophaeococcomyces mojavensis, and introducing the new genera and species Taxawa tesnikishii.</title>
        <authorList>
            <person name="Kurbessoian T."/>
            <person name="Stajich J.E."/>
        </authorList>
    </citation>
    <scope>NUCLEOTIDE SEQUENCE</scope>
    <source>
        <strain evidence="10">TK_41</strain>
    </source>
</reference>
<organism evidence="10 11">
    <name type="scientific">Cladophialophora chaetospira</name>
    <dbReference type="NCBI Taxonomy" id="386627"/>
    <lineage>
        <taxon>Eukaryota</taxon>
        <taxon>Fungi</taxon>
        <taxon>Dikarya</taxon>
        <taxon>Ascomycota</taxon>
        <taxon>Pezizomycotina</taxon>
        <taxon>Eurotiomycetes</taxon>
        <taxon>Chaetothyriomycetidae</taxon>
        <taxon>Chaetothyriales</taxon>
        <taxon>Herpotrichiellaceae</taxon>
        <taxon>Cladophialophora</taxon>
    </lineage>
</organism>
<evidence type="ECO:0000256" key="4">
    <source>
        <dbReference type="ARBA" id="ARBA00022729"/>
    </source>
</evidence>
<comment type="subcellular location">
    <subcellularLocation>
        <location evidence="1">Cell membrane</location>
        <topology evidence="1">Lipid-anchor</topology>
        <topology evidence="1">GPI-anchor</topology>
    </subcellularLocation>
</comment>
<protein>
    <recommendedName>
        <fullName evidence="9">Peptidase A1 domain-containing protein</fullName>
    </recommendedName>
</protein>
<dbReference type="GO" id="GO:0005886">
    <property type="term" value="C:plasma membrane"/>
    <property type="evidence" value="ECO:0007669"/>
    <property type="project" value="UniProtKB-SubCell"/>
</dbReference>
<dbReference type="InterPro" id="IPR033876">
    <property type="entry name" value="SAP-like"/>
</dbReference>
<evidence type="ECO:0000256" key="5">
    <source>
        <dbReference type="ARBA" id="ARBA00022750"/>
    </source>
</evidence>
<feature type="active site" evidence="7">
    <location>
        <position position="276"/>
    </location>
</feature>
<keyword evidence="6 8" id="KW-0378">Hydrolase</keyword>
<dbReference type="InterPro" id="IPR001969">
    <property type="entry name" value="Aspartic_peptidase_AS"/>
</dbReference>
<dbReference type="PRINTS" id="PR00792">
    <property type="entry name" value="PEPSIN"/>
</dbReference>
<dbReference type="EMBL" id="JAPDRK010000016">
    <property type="protein sequence ID" value="KAJ9605361.1"/>
    <property type="molecule type" value="Genomic_DNA"/>
</dbReference>
<evidence type="ECO:0000256" key="3">
    <source>
        <dbReference type="ARBA" id="ARBA00022670"/>
    </source>
</evidence>
<dbReference type="SUPFAM" id="SSF50630">
    <property type="entry name" value="Acid proteases"/>
    <property type="match status" value="1"/>
</dbReference>
<dbReference type="PANTHER" id="PTHR47966:SF65">
    <property type="entry name" value="ASPARTIC-TYPE ENDOPEPTIDASE"/>
    <property type="match status" value="1"/>
</dbReference>
<evidence type="ECO:0000259" key="9">
    <source>
        <dbReference type="PROSITE" id="PS51767"/>
    </source>
</evidence>
<sequence length="503" mass="51061">MRNLTGATIVALASSCVASSGYLKLDLHRRAPISNKLARRQNSDGSVDAVLSNNQELEYLVNITVGTPAQKLSVTLDTGSSDLWIPASSAPLCKKNQCDFGSFDPSKSSTYQVVEQDGFNITYAAPGDTDAGDWGSDTITIDGSSPIDSQQIGVASALFDQHGVMGVGFDTNEANNDGPGGVYQSVMDNLVSSKIIERKAFSLYLNDRDANSGSIILGGIDTTKYTGDLVALPLQPSDSGAVMEYYVSLTGVSFTDAAGKTTQISPDGYSQATLLDSGTTNTLLTNDVFTPLALGFGTTLDPQGSGNYILPCSVGNGNGTINYSFGGEGGVTIQVPVAAIVGGQAYTSDEYDDPAGGCALSMGTPMESGGFSILGDSFLRSAYAVFDLENQVAALAQADENQASTSNIVVIPTGTAIPSATNTATATGTQLTALESETAIPEASVSGSSLILAGTPTFNLGLSSSTATAGSGSGSSSSGAANYAAVPTAALLGLGVAAGLMGL</sequence>
<accession>A0AA39CEJ1</accession>
<dbReference type="PROSITE" id="PS51257">
    <property type="entry name" value="PROKAR_LIPOPROTEIN"/>
    <property type="match status" value="1"/>
</dbReference>
<feature type="domain" description="Peptidase A1" evidence="9">
    <location>
        <begin position="59"/>
        <end position="396"/>
    </location>
</feature>
<comment type="caution">
    <text evidence="10">The sequence shown here is derived from an EMBL/GenBank/DDBJ whole genome shotgun (WGS) entry which is preliminary data.</text>
</comment>
<dbReference type="PROSITE" id="PS51767">
    <property type="entry name" value="PEPTIDASE_A1"/>
    <property type="match status" value="1"/>
</dbReference>
<dbReference type="PANTHER" id="PTHR47966">
    <property type="entry name" value="BETA-SITE APP-CLEAVING ENZYME, ISOFORM A-RELATED"/>
    <property type="match status" value="1"/>
</dbReference>
<keyword evidence="3 8" id="KW-0645">Protease</keyword>
<dbReference type="CDD" id="cd05474">
    <property type="entry name" value="SAP_like"/>
    <property type="match status" value="1"/>
</dbReference>
<dbReference type="GO" id="GO:0006508">
    <property type="term" value="P:proteolysis"/>
    <property type="evidence" value="ECO:0007669"/>
    <property type="project" value="UniProtKB-KW"/>
</dbReference>